<keyword evidence="2" id="KW-1185">Reference proteome</keyword>
<dbReference type="EMBL" id="ML240910">
    <property type="protein sequence ID" value="TKS65598.1"/>
    <property type="molecule type" value="Genomic_DNA"/>
</dbReference>
<dbReference type="Proteomes" id="UP000298787">
    <property type="component" value="Unassembled WGS sequence"/>
</dbReference>
<proteinExistence type="predicted"/>
<sequence length="801" mass="89791">MINSSPRLHQLLVDGQTNFTFFFSEFFVVFRVHGSDMFGSLEVSEDFTDSGGRGLARSTPLSIKRSGVWRRLLSAVAARQAAAFISCQQPTAGCRLDYSSGGSNVSPVRAPDVKTDLSTTEGSCANLFSSCANLFNSYAKLFSSYANLFNSYAKLFSSYAKLFSSYANLFNSYAKLFSSSYANLFSSYTSLFSSYAKLFSSYANLFSSYANLFSSYTSLFSSYAKLFSSYSNLFSSYANLFISSYANLFSSYVNLFSSSYANLFNSYAKLFSSSYANLFSSYTSLFSSYAKLFSSYANLFSSSYANLFSSSYANLVVSSGGRHRDYIQVLDSLRGRLRDYVQVLDSLRGRHGDYVQVLYSLRGRHGDYVQVLDSLRGRHGDYVQVLDSLRGRHGDYVQVLDSLRGRHRDYVQVLYSLRGRLRDYVQVLDSLRGRHGDYVQVLDSLRGRHGDYVQVLDSLRGRLRDYVQVLDSLRGRHGDYVQVLDSLRGRHRDYVQVLDSLRGRLRDYVQVLDSRRGRHGDYVQVLDSLVMVLVPPLVLGLAHSAVSVIGSLTVEKREGTTGSDVTGGAAAADWTRDSQTAAIKPDEKTEKQTDCRQSYNSKVKMRSRCILSVKKSETLHVDDAFRCLNMQLETQASSVSVLFTLCSSAIMSIEAAEPGYLLFFFLNVCLVFSERCMNVLFQMHFSGCLVISCFLSVALLSGDAFRVQPAQCVDRPVSRSSAGLRPRPRGVKMGEELTAKLLRLDELVRMENDVMEPKRKRSFPGNNGPLDRLTVNSMETKQATSKQRWADQNLSCDVITW</sequence>
<dbReference type="PANTHER" id="PTHR35353">
    <property type="entry name" value="OSTEOCRIN"/>
    <property type="match status" value="1"/>
</dbReference>
<organism evidence="1 2">
    <name type="scientific">Collichthys lucidus</name>
    <name type="common">Big head croaker</name>
    <name type="synonym">Sciaena lucida</name>
    <dbReference type="NCBI Taxonomy" id="240159"/>
    <lineage>
        <taxon>Eukaryota</taxon>
        <taxon>Metazoa</taxon>
        <taxon>Chordata</taxon>
        <taxon>Craniata</taxon>
        <taxon>Vertebrata</taxon>
        <taxon>Euteleostomi</taxon>
        <taxon>Actinopterygii</taxon>
        <taxon>Neopterygii</taxon>
        <taxon>Teleostei</taxon>
        <taxon>Neoteleostei</taxon>
        <taxon>Acanthomorphata</taxon>
        <taxon>Eupercaria</taxon>
        <taxon>Sciaenidae</taxon>
        <taxon>Collichthys</taxon>
    </lineage>
</organism>
<name>A0A4U5TWI5_COLLU</name>
<protein>
    <submittedName>
        <fullName evidence="1">Osteocrin</fullName>
    </submittedName>
</protein>
<dbReference type="STRING" id="240159.A0A4U5TWI5"/>
<dbReference type="InterPro" id="IPR021088">
    <property type="entry name" value="Osteocrin"/>
</dbReference>
<evidence type="ECO:0000313" key="1">
    <source>
        <dbReference type="EMBL" id="TKS65598.1"/>
    </source>
</evidence>
<gene>
    <name evidence="1" type="ORF">D9C73_028358</name>
</gene>
<dbReference type="AlphaFoldDB" id="A0A4U5TWI5"/>
<reference evidence="1 2" key="1">
    <citation type="submission" date="2019-01" db="EMBL/GenBank/DDBJ databases">
        <title>Genome Assembly of Collichthys lucidus.</title>
        <authorList>
            <person name="Cai M."/>
            <person name="Xiao S."/>
        </authorList>
    </citation>
    <scope>NUCLEOTIDE SEQUENCE [LARGE SCALE GENOMIC DNA]</scope>
    <source>
        <strain evidence="1">JT15FE1705JMU</strain>
        <tissue evidence="1">Muscle</tissue>
    </source>
</reference>
<dbReference type="Pfam" id="PF11037">
    <property type="entry name" value="Musclin"/>
    <property type="match status" value="1"/>
</dbReference>
<dbReference type="GO" id="GO:0009755">
    <property type="term" value="P:hormone-mediated signaling pathway"/>
    <property type="evidence" value="ECO:0007669"/>
    <property type="project" value="TreeGrafter"/>
</dbReference>
<accession>A0A4U5TWI5</accession>
<dbReference type="PANTHER" id="PTHR35353:SF1">
    <property type="entry name" value="OSTEOCRIN"/>
    <property type="match status" value="1"/>
</dbReference>
<dbReference type="GO" id="GO:0005615">
    <property type="term" value="C:extracellular space"/>
    <property type="evidence" value="ECO:0007669"/>
    <property type="project" value="TreeGrafter"/>
</dbReference>
<evidence type="ECO:0000313" key="2">
    <source>
        <dbReference type="Proteomes" id="UP000298787"/>
    </source>
</evidence>
<dbReference type="GO" id="GO:0005102">
    <property type="term" value="F:signaling receptor binding"/>
    <property type="evidence" value="ECO:0007669"/>
    <property type="project" value="TreeGrafter"/>
</dbReference>